<sequence>MGFSTLKIKSADYRITGLQAEYDLINVNEAKFKFIKTNDNEDKYFVQLIEETKDSIKLFNEISTLPGEFTTTKSLNYCINKISVQLLNLLNAGFLNVALLNNNVGSSVIEIIKFRLNIYFGRELFSNIEEEIFTGYEWIKFNRERKNYITSFQRHVPQFLEKLPTLQGEFKFRIKEKKGKEITDKEGSIFIYFNQGIRRRMAKLKYIQENLWKLSELRDTGKLANLDIISGTEKSDFRFTLRIRCESYDMAIKSKIEKIVNEIQIKRSSRPKDGMWFRAKDFEGKLDNVEIRQTIVKRRFINEHYRISVDTVKEDAKGKLLDLQIINLENLRWRSMENANKLSYEEIRDTIYETVQYARRILREQKKVYK</sequence>
<dbReference type="Proteomes" id="UP000247702">
    <property type="component" value="Unassembled WGS sequence"/>
</dbReference>
<gene>
    <name evidence="1" type="ORF">RclHR1_00490024</name>
</gene>
<evidence type="ECO:0000313" key="2">
    <source>
        <dbReference type="Proteomes" id="UP000247702"/>
    </source>
</evidence>
<reference evidence="1 2" key="1">
    <citation type="submission" date="2017-11" db="EMBL/GenBank/DDBJ databases">
        <title>The genome of Rhizophagus clarus HR1 reveals common genetic basis of auxotrophy among arbuscular mycorrhizal fungi.</title>
        <authorList>
            <person name="Kobayashi Y."/>
        </authorList>
    </citation>
    <scope>NUCLEOTIDE SEQUENCE [LARGE SCALE GENOMIC DNA]</scope>
    <source>
        <strain evidence="1 2">HR1</strain>
    </source>
</reference>
<proteinExistence type="predicted"/>
<dbReference type="EMBL" id="BEXD01003859">
    <property type="protein sequence ID" value="GBC02938.1"/>
    <property type="molecule type" value="Genomic_DNA"/>
</dbReference>
<dbReference type="STRING" id="94130.A0A2Z6RJA0"/>
<dbReference type="AlphaFoldDB" id="A0A2Z6RJA0"/>
<evidence type="ECO:0000313" key="1">
    <source>
        <dbReference type="EMBL" id="GBC02938.1"/>
    </source>
</evidence>
<comment type="caution">
    <text evidence="1">The sequence shown here is derived from an EMBL/GenBank/DDBJ whole genome shotgun (WGS) entry which is preliminary data.</text>
</comment>
<name>A0A2Z6RJA0_9GLOM</name>
<organism evidence="1 2">
    <name type="scientific">Rhizophagus clarus</name>
    <dbReference type="NCBI Taxonomy" id="94130"/>
    <lineage>
        <taxon>Eukaryota</taxon>
        <taxon>Fungi</taxon>
        <taxon>Fungi incertae sedis</taxon>
        <taxon>Mucoromycota</taxon>
        <taxon>Glomeromycotina</taxon>
        <taxon>Glomeromycetes</taxon>
        <taxon>Glomerales</taxon>
        <taxon>Glomeraceae</taxon>
        <taxon>Rhizophagus</taxon>
    </lineage>
</organism>
<keyword evidence="2" id="KW-1185">Reference proteome</keyword>
<accession>A0A2Z6RJA0</accession>
<protein>
    <submittedName>
        <fullName evidence="1">Uncharacterized protein</fullName>
    </submittedName>
</protein>